<evidence type="ECO:0000313" key="1">
    <source>
        <dbReference type="EMBL" id="KAH9413496.1"/>
    </source>
</evidence>
<sequence length="102" mass="10785">MIPGRTSISMPTVSTPLSLFTSKDRIMMSLGGDTKSRSGMGILLHMDIIFELSTDRCLSRIISTAAKCSEVCGCGHDSLAAINTNAASITAAPFNMVAIRMS</sequence>
<keyword evidence="2" id="KW-1185">Reference proteome</keyword>
<gene>
    <name evidence="1" type="ORF">DERP_007974</name>
</gene>
<organism evidence="1 2">
    <name type="scientific">Dermatophagoides pteronyssinus</name>
    <name type="common">European house dust mite</name>
    <dbReference type="NCBI Taxonomy" id="6956"/>
    <lineage>
        <taxon>Eukaryota</taxon>
        <taxon>Metazoa</taxon>
        <taxon>Ecdysozoa</taxon>
        <taxon>Arthropoda</taxon>
        <taxon>Chelicerata</taxon>
        <taxon>Arachnida</taxon>
        <taxon>Acari</taxon>
        <taxon>Acariformes</taxon>
        <taxon>Sarcoptiformes</taxon>
        <taxon>Astigmata</taxon>
        <taxon>Psoroptidia</taxon>
        <taxon>Analgoidea</taxon>
        <taxon>Pyroglyphidae</taxon>
        <taxon>Dermatophagoidinae</taxon>
        <taxon>Dermatophagoides</taxon>
    </lineage>
</organism>
<evidence type="ECO:0000313" key="2">
    <source>
        <dbReference type="Proteomes" id="UP000887458"/>
    </source>
</evidence>
<accession>A0ABQ8IT50</accession>
<proteinExistence type="predicted"/>
<reference evidence="1 2" key="2">
    <citation type="journal article" date="2022" name="Mol. Biol. Evol.">
        <title>Comparative Genomics Reveals Insights into the Divergent Evolution of Astigmatic Mites and Household Pest Adaptations.</title>
        <authorList>
            <person name="Xiong Q."/>
            <person name="Wan A.T."/>
            <person name="Liu X."/>
            <person name="Fung C.S."/>
            <person name="Xiao X."/>
            <person name="Malainual N."/>
            <person name="Hou J."/>
            <person name="Wang L."/>
            <person name="Wang M."/>
            <person name="Yang K.Y."/>
            <person name="Cui Y."/>
            <person name="Leung E.L."/>
            <person name="Nong W."/>
            <person name="Shin S.K."/>
            <person name="Au S.W."/>
            <person name="Jeong K.Y."/>
            <person name="Chew F.T."/>
            <person name="Hui J.H."/>
            <person name="Leung T.F."/>
            <person name="Tungtrongchitr A."/>
            <person name="Zhong N."/>
            <person name="Liu Z."/>
            <person name="Tsui S.K."/>
        </authorList>
    </citation>
    <scope>NUCLEOTIDE SEQUENCE [LARGE SCALE GENOMIC DNA]</scope>
    <source>
        <strain evidence="1">Derp</strain>
    </source>
</reference>
<reference evidence="1 2" key="1">
    <citation type="journal article" date="2018" name="J. Allergy Clin. Immunol.">
        <title>High-quality assembly of Dermatophagoides pteronyssinus genome and transcriptome reveals a wide range of novel allergens.</title>
        <authorList>
            <person name="Liu X.Y."/>
            <person name="Yang K.Y."/>
            <person name="Wang M.Q."/>
            <person name="Kwok J.S."/>
            <person name="Zeng X."/>
            <person name="Yang Z."/>
            <person name="Xiao X.J."/>
            <person name="Lau C.P."/>
            <person name="Li Y."/>
            <person name="Huang Z.M."/>
            <person name="Ba J.G."/>
            <person name="Yim A.K."/>
            <person name="Ouyang C.Y."/>
            <person name="Ngai S.M."/>
            <person name="Chan T.F."/>
            <person name="Leung E.L."/>
            <person name="Liu L."/>
            <person name="Liu Z.G."/>
            <person name="Tsui S.K."/>
        </authorList>
    </citation>
    <scope>NUCLEOTIDE SEQUENCE [LARGE SCALE GENOMIC DNA]</scope>
    <source>
        <strain evidence="1">Derp</strain>
    </source>
</reference>
<name>A0ABQ8IT50_DERPT</name>
<comment type="caution">
    <text evidence="1">The sequence shown here is derived from an EMBL/GenBank/DDBJ whole genome shotgun (WGS) entry which is preliminary data.</text>
</comment>
<dbReference type="Proteomes" id="UP000887458">
    <property type="component" value="Unassembled WGS sequence"/>
</dbReference>
<dbReference type="EMBL" id="NJHN03000121">
    <property type="protein sequence ID" value="KAH9413496.1"/>
    <property type="molecule type" value="Genomic_DNA"/>
</dbReference>
<protein>
    <submittedName>
        <fullName evidence="1">Uncharacterized protein</fullName>
    </submittedName>
</protein>